<evidence type="ECO:0000256" key="6">
    <source>
        <dbReference type="SAM" id="MobiDB-lite"/>
    </source>
</evidence>
<dbReference type="InterPro" id="IPR011051">
    <property type="entry name" value="RmlC_Cupin_sf"/>
</dbReference>
<keyword evidence="3" id="KW-0325">Glycoprotein</keyword>
<evidence type="ECO:0000313" key="9">
    <source>
        <dbReference type="Proteomes" id="UP000447434"/>
    </source>
</evidence>
<dbReference type="CDD" id="cd02245">
    <property type="entry name" value="cupin_7S_vicilin-like_C"/>
    <property type="match status" value="1"/>
</dbReference>
<evidence type="ECO:0000256" key="1">
    <source>
        <dbReference type="ARBA" id="ARBA00022761"/>
    </source>
</evidence>
<keyword evidence="7" id="KW-0732">Signal</keyword>
<feature type="region of interest" description="Disordered" evidence="6">
    <location>
        <begin position="305"/>
        <end position="330"/>
    </location>
</feature>
<feature type="chain" id="PRO_5043859637" evidence="7">
    <location>
        <begin position="31"/>
        <end position="524"/>
    </location>
</feature>
<dbReference type="InterPro" id="IPR014710">
    <property type="entry name" value="RmlC-like_jellyroll"/>
</dbReference>
<sequence>MGKMRVRFSMLVLLLGIVFLLAVSIGIAYGEKDLIKNDKRPMKREEELDRDPSRGRRKSEESQEEERERGRETHREREQEQQPQSRREEREEREQEQGYSRRQRNPYYFSSNRFQTRYRNRNGQIRVLERFDQRTNRLENLQNYRIVEFQSKPNTFILPTHSDADYILVVLNGRATITIVNSNKRQAYNLEYGDVLRLPAGTTSYILNPDDNQSLRVIKLAIPINNLGKFDNFYPSTTKDQQSYFSGFSRNTLEATFNTRYEEIQRILLGGEELQEDEKEKHGQEQSHQDEGVIVRVSKEQIQKLRKHAQSSSRKANPPGSDGPINLRNNEPIYSNKFGNFYEITPDRNPQFQDLNISLTFTEINEGALLLPHYNSKAIFVVVVNEGEGNYELVGIRDQQRQQNEKGEEEKVRSYNARLSEGDIFVIPAGYPLSINASSNLRLLGFGINADENKRNFLAGFEDNVIRKLDREVKELTFSGSVEEVERLIKNQQQSHFANAQPQQQQQKEKERRCGRRRGFISQF</sequence>
<evidence type="ECO:0000256" key="5">
    <source>
        <dbReference type="ARBA" id="ARBA00037082"/>
    </source>
</evidence>
<dbReference type="OrthoDB" id="1425232at2759"/>
<accession>A0A6A4NGL5</accession>
<comment type="similarity">
    <text evidence="4">Belongs to the 7S seed storage protein family.</text>
</comment>
<dbReference type="PANTHER" id="PTHR31189">
    <property type="entry name" value="OS03G0336100 PROTEIN-RELATED"/>
    <property type="match status" value="1"/>
</dbReference>
<evidence type="ECO:0000313" key="8">
    <source>
        <dbReference type="EMBL" id="KAE9588580.1"/>
    </source>
</evidence>
<dbReference type="Pfam" id="PF00190">
    <property type="entry name" value="Cupin_1"/>
    <property type="match status" value="2"/>
</dbReference>
<dbReference type="CDD" id="cd02244">
    <property type="entry name" value="cupin_7S_vicilin-like_N"/>
    <property type="match status" value="1"/>
</dbReference>
<evidence type="ECO:0000256" key="7">
    <source>
        <dbReference type="SAM" id="SignalP"/>
    </source>
</evidence>
<comment type="caution">
    <text evidence="8">The sequence shown here is derived from an EMBL/GenBank/DDBJ whole genome shotgun (WGS) entry which is preliminary data.</text>
</comment>
<evidence type="ECO:0000256" key="4">
    <source>
        <dbReference type="ARBA" id="ARBA00023597"/>
    </source>
</evidence>
<dbReference type="InterPro" id="IPR006045">
    <property type="entry name" value="Cupin_1"/>
</dbReference>
<dbReference type="Proteomes" id="UP000447434">
    <property type="component" value="Chromosome 22"/>
</dbReference>
<name>A0A6A4NGL5_LUPAL</name>
<dbReference type="GO" id="GO:0045735">
    <property type="term" value="F:nutrient reservoir activity"/>
    <property type="evidence" value="ECO:0007669"/>
    <property type="project" value="UniProtKB-KW"/>
</dbReference>
<dbReference type="SMART" id="SM00835">
    <property type="entry name" value="Cupin_1"/>
    <property type="match status" value="2"/>
</dbReference>
<dbReference type="SUPFAM" id="SSF51182">
    <property type="entry name" value="RmlC-like cupins"/>
    <property type="match status" value="2"/>
</dbReference>
<gene>
    <name evidence="8" type="ORF">Lalb_Chr22g0356821</name>
</gene>
<evidence type="ECO:0000256" key="2">
    <source>
        <dbReference type="ARBA" id="ARBA00023129"/>
    </source>
</evidence>
<evidence type="ECO:0000256" key="3">
    <source>
        <dbReference type="ARBA" id="ARBA00023180"/>
    </source>
</evidence>
<proteinExistence type="inferred from homology"/>
<comment type="function">
    <text evidence="5">Seed storage protein. Accumulates during seed development and is hydrolyzed after germination to provide a carbon and nitrogen source for the developing seedling.</text>
</comment>
<reference evidence="9" key="1">
    <citation type="journal article" date="2020" name="Nat. Commun.">
        <title>Genome sequence of the cluster root forming white lupin.</title>
        <authorList>
            <person name="Hufnagel B."/>
            <person name="Marques A."/>
            <person name="Soriano A."/>
            <person name="Marques L."/>
            <person name="Divol F."/>
            <person name="Doumas P."/>
            <person name="Sallet E."/>
            <person name="Mancinotti D."/>
            <person name="Carrere S."/>
            <person name="Marande W."/>
            <person name="Arribat S."/>
            <person name="Keller J."/>
            <person name="Huneau C."/>
            <person name="Blein T."/>
            <person name="Aime D."/>
            <person name="Laguerre M."/>
            <person name="Taylor J."/>
            <person name="Schubert V."/>
            <person name="Nelson M."/>
            <person name="Geu-Flores F."/>
            <person name="Crespi M."/>
            <person name="Gallardo-Guerrero K."/>
            <person name="Delaux P.-M."/>
            <person name="Salse J."/>
            <person name="Berges H."/>
            <person name="Guyot R."/>
            <person name="Gouzy J."/>
            <person name="Peret B."/>
        </authorList>
    </citation>
    <scope>NUCLEOTIDE SEQUENCE [LARGE SCALE GENOMIC DNA]</scope>
    <source>
        <strain evidence="9">cv. Amiga</strain>
    </source>
</reference>
<dbReference type="InterPro" id="IPR050253">
    <property type="entry name" value="Seed_Storage-Functional"/>
</dbReference>
<feature type="compositionally biased region" description="Low complexity" evidence="6">
    <location>
        <begin position="493"/>
        <end position="506"/>
    </location>
</feature>
<feature type="compositionally biased region" description="Basic and acidic residues" evidence="6">
    <location>
        <begin position="41"/>
        <end position="96"/>
    </location>
</feature>
<feature type="signal peptide" evidence="7">
    <location>
        <begin position="1"/>
        <end position="30"/>
    </location>
</feature>
<dbReference type="Gene3D" id="2.60.120.10">
    <property type="entry name" value="Jelly Rolls"/>
    <property type="match status" value="2"/>
</dbReference>
<keyword evidence="2" id="KW-0708">Seed storage protein</keyword>
<dbReference type="PANTHER" id="PTHR31189:SF41">
    <property type="entry name" value="VICILIN C72"/>
    <property type="match status" value="1"/>
</dbReference>
<keyword evidence="9" id="KW-1185">Reference proteome</keyword>
<dbReference type="EMBL" id="WOCE01000022">
    <property type="protein sequence ID" value="KAE9588580.1"/>
    <property type="molecule type" value="Genomic_DNA"/>
</dbReference>
<dbReference type="AlphaFoldDB" id="A0A6A4NGL5"/>
<feature type="region of interest" description="Disordered" evidence="6">
    <location>
        <begin position="41"/>
        <end position="114"/>
    </location>
</feature>
<feature type="region of interest" description="Disordered" evidence="6">
    <location>
        <begin position="493"/>
        <end position="516"/>
    </location>
</feature>
<organism evidence="8 9">
    <name type="scientific">Lupinus albus</name>
    <name type="common">White lupine</name>
    <name type="synonym">Lupinus termis</name>
    <dbReference type="NCBI Taxonomy" id="3870"/>
    <lineage>
        <taxon>Eukaryota</taxon>
        <taxon>Viridiplantae</taxon>
        <taxon>Streptophyta</taxon>
        <taxon>Embryophyta</taxon>
        <taxon>Tracheophyta</taxon>
        <taxon>Spermatophyta</taxon>
        <taxon>Magnoliopsida</taxon>
        <taxon>eudicotyledons</taxon>
        <taxon>Gunneridae</taxon>
        <taxon>Pentapetalae</taxon>
        <taxon>rosids</taxon>
        <taxon>fabids</taxon>
        <taxon>Fabales</taxon>
        <taxon>Fabaceae</taxon>
        <taxon>Papilionoideae</taxon>
        <taxon>50 kb inversion clade</taxon>
        <taxon>genistoids sensu lato</taxon>
        <taxon>core genistoids</taxon>
        <taxon>Genisteae</taxon>
        <taxon>Lupinus</taxon>
    </lineage>
</organism>
<keyword evidence="1" id="KW-0758">Storage protein</keyword>
<protein>
    <submittedName>
        <fullName evidence="8">Putative rmlC-like jelly roll protein</fullName>
    </submittedName>
</protein>